<feature type="region of interest" description="Disordered" evidence="1">
    <location>
        <begin position="56"/>
        <end position="77"/>
    </location>
</feature>
<keyword evidence="3" id="KW-1185">Reference proteome</keyword>
<proteinExistence type="predicted"/>
<name>A0A2P8DH23_9ACTN</name>
<feature type="compositionally biased region" description="Pro residues" evidence="1">
    <location>
        <begin position="67"/>
        <end position="77"/>
    </location>
</feature>
<dbReference type="EMBL" id="PYGA01000011">
    <property type="protein sequence ID" value="PSK96530.1"/>
    <property type="molecule type" value="Genomic_DNA"/>
</dbReference>
<evidence type="ECO:0000313" key="2">
    <source>
        <dbReference type="EMBL" id="PSK96530.1"/>
    </source>
</evidence>
<evidence type="ECO:0000256" key="1">
    <source>
        <dbReference type="SAM" id="MobiDB-lite"/>
    </source>
</evidence>
<evidence type="ECO:0000313" key="3">
    <source>
        <dbReference type="Proteomes" id="UP000240542"/>
    </source>
</evidence>
<organism evidence="2 3">
    <name type="scientific">Murinocardiopsis flavida</name>
    <dbReference type="NCBI Taxonomy" id="645275"/>
    <lineage>
        <taxon>Bacteria</taxon>
        <taxon>Bacillati</taxon>
        <taxon>Actinomycetota</taxon>
        <taxon>Actinomycetes</taxon>
        <taxon>Streptosporangiales</taxon>
        <taxon>Nocardiopsidaceae</taxon>
        <taxon>Murinocardiopsis</taxon>
    </lineage>
</organism>
<reference evidence="2 3" key="1">
    <citation type="submission" date="2018-03" db="EMBL/GenBank/DDBJ databases">
        <title>Genomic Encyclopedia of Archaeal and Bacterial Type Strains, Phase II (KMG-II): from individual species to whole genera.</title>
        <authorList>
            <person name="Goeker M."/>
        </authorList>
    </citation>
    <scope>NUCLEOTIDE SEQUENCE [LARGE SCALE GENOMIC DNA]</scope>
    <source>
        <strain evidence="2 3">DSM 45312</strain>
    </source>
</reference>
<dbReference type="Proteomes" id="UP000240542">
    <property type="component" value="Unassembled WGS sequence"/>
</dbReference>
<accession>A0A2P8DH23</accession>
<comment type="caution">
    <text evidence="2">The sequence shown here is derived from an EMBL/GenBank/DDBJ whole genome shotgun (WGS) entry which is preliminary data.</text>
</comment>
<dbReference type="AlphaFoldDB" id="A0A2P8DH23"/>
<protein>
    <submittedName>
        <fullName evidence="2">Uncharacterized protein</fullName>
    </submittedName>
</protein>
<gene>
    <name evidence="2" type="ORF">CLV63_111125</name>
</gene>
<sequence length="77" mass="8181">MRGRAAARRARPRTEPVVDHAVPGSVPWGGTGVPYRAVVPRVVFILPRGTYRAGAPSSTLGGALCDPRPPPFHKGVR</sequence>